<dbReference type="PANTHER" id="PTHR24198">
    <property type="entry name" value="ANKYRIN REPEAT AND PROTEIN KINASE DOMAIN-CONTAINING PROTEIN"/>
    <property type="match status" value="1"/>
</dbReference>
<dbReference type="Gene3D" id="1.25.40.20">
    <property type="entry name" value="Ankyrin repeat-containing domain"/>
    <property type="match status" value="2"/>
</dbReference>
<keyword evidence="2 3" id="KW-0040">ANK repeat</keyword>
<reference evidence="4" key="2">
    <citation type="submission" date="2020-04" db="EMBL/GenBank/DDBJ databases">
        <authorList>
            <person name="Santos R.A.C."/>
            <person name="Steenwyk J.L."/>
            <person name="Rivero-Menendez O."/>
            <person name="Mead M.E."/>
            <person name="Silva L.P."/>
            <person name="Bastos R.W."/>
            <person name="Alastruey-Izquierdo A."/>
            <person name="Goldman G.H."/>
            <person name="Rokas A."/>
        </authorList>
    </citation>
    <scope>NUCLEOTIDE SEQUENCE</scope>
    <source>
        <strain evidence="4">CNM-CM6805</strain>
    </source>
</reference>
<dbReference type="InterPro" id="IPR002110">
    <property type="entry name" value="Ankyrin_rpt"/>
</dbReference>
<dbReference type="SMART" id="SM00248">
    <property type="entry name" value="ANK"/>
    <property type="match status" value="6"/>
</dbReference>
<dbReference type="AlphaFoldDB" id="A0A8H4ECR1"/>
<name>A0A8H4ECR1_9EURO</name>
<reference evidence="4" key="1">
    <citation type="journal article" date="2020" name="bioRxiv">
        <title>Genomic and phenotypic heterogeneity of clinical isolates of the human pathogens Aspergillus fumigatus, Aspergillus lentulus and Aspergillus fumigatiaffinis.</title>
        <authorList>
            <person name="dos Santos R.A.C."/>
            <person name="Steenwyk J.L."/>
            <person name="Rivero-Menendez O."/>
            <person name="Mead M.E."/>
            <person name="Silva L.P."/>
            <person name="Bastos R.W."/>
            <person name="Alastruey-Izquierdo A."/>
            <person name="Goldman G.H."/>
            <person name="Rokas A."/>
        </authorList>
    </citation>
    <scope>NUCLEOTIDE SEQUENCE</scope>
    <source>
        <strain evidence="4">CNM-CM6805</strain>
    </source>
</reference>
<dbReference type="EMBL" id="JAAAPX010000161">
    <property type="protein sequence ID" value="KAF4228037.1"/>
    <property type="molecule type" value="Genomic_DNA"/>
</dbReference>
<dbReference type="SUPFAM" id="SSF48403">
    <property type="entry name" value="Ankyrin repeat"/>
    <property type="match status" value="1"/>
</dbReference>
<evidence type="ECO:0000313" key="5">
    <source>
        <dbReference type="Proteomes" id="UP000653565"/>
    </source>
</evidence>
<dbReference type="PANTHER" id="PTHR24198:SF165">
    <property type="entry name" value="ANKYRIN REPEAT-CONTAINING PROTEIN-RELATED"/>
    <property type="match status" value="1"/>
</dbReference>
<dbReference type="Proteomes" id="UP000653565">
    <property type="component" value="Unassembled WGS sequence"/>
</dbReference>
<accession>A0A8H4ECR1</accession>
<proteinExistence type="predicted"/>
<feature type="repeat" description="ANK" evidence="3">
    <location>
        <begin position="123"/>
        <end position="160"/>
    </location>
</feature>
<feature type="repeat" description="ANK" evidence="3">
    <location>
        <begin position="90"/>
        <end position="122"/>
    </location>
</feature>
<evidence type="ECO:0000256" key="3">
    <source>
        <dbReference type="PROSITE-ProRule" id="PRU00023"/>
    </source>
</evidence>
<evidence type="ECO:0000256" key="2">
    <source>
        <dbReference type="ARBA" id="ARBA00023043"/>
    </source>
</evidence>
<evidence type="ECO:0000313" key="4">
    <source>
        <dbReference type="EMBL" id="KAF4228037.1"/>
    </source>
</evidence>
<comment type="caution">
    <text evidence="4">The sequence shown here is derived from an EMBL/GenBank/DDBJ whole genome shotgun (WGS) entry which is preliminary data.</text>
</comment>
<evidence type="ECO:0000256" key="1">
    <source>
        <dbReference type="ARBA" id="ARBA00022737"/>
    </source>
</evidence>
<evidence type="ECO:0008006" key="6">
    <source>
        <dbReference type="Google" id="ProtNLM"/>
    </source>
</evidence>
<organism evidence="4 5">
    <name type="scientific">Aspergillus fumigatiaffinis</name>
    <dbReference type="NCBI Taxonomy" id="340414"/>
    <lineage>
        <taxon>Eukaryota</taxon>
        <taxon>Fungi</taxon>
        <taxon>Dikarya</taxon>
        <taxon>Ascomycota</taxon>
        <taxon>Pezizomycotina</taxon>
        <taxon>Eurotiomycetes</taxon>
        <taxon>Eurotiomycetidae</taxon>
        <taxon>Eurotiales</taxon>
        <taxon>Aspergillaceae</taxon>
        <taxon>Aspergillus</taxon>
        <taxon>Aspergillus subgen. Fumigati</taxon>
    </lineage>
</organism>
<dbReference type="PROSITE" id="PS50088">
    <property type="entry name" value="ANK_REPEAT"/>
    <property type="match status" value="3"/>
</dbReference>
<gene>
    <name evidence="4" type="ORF">CNMCM6805_002468</name>
</gene>
<keyword evidence="1" id="KW-0677">Repeat</keyword>
<dbReference type="OrthoDB" id="20872at2759"/>
<protein>
    <recommendedName>
        <fullName evidence="6">Ankyrin repeat protein</fullName>
    </recommendedName>
</protein>
<feature type="repeat" description="ANK" evidence="3">
    <location>
        <begin position="197"/>
        <end position="229"/>
    </location>
</feature>
<dbReference type="InterPro" id="IPR036770">
    <property type="entry name" value="Ankyrin_rpt-contain_sf"/>
</dbReference>
<dbReference type="PROSITE" id="PS50297">
    <property type="entry name" value="ANK_REP_REGION"/>
    <property type="match status" value="2"/>
</dbReference>
<sequence length="288" mass="31616">MIAASRMYASKLLHLPTEIIQLTVDHLWPDETIALLMAAPKLAHLLTDEQLRYQDGMGNTILHCAVDKNAVDIVNLIARRCAQDQVANRMGHTALHHAISEGRQKITRMLVDAGFDMSAKDLDGRTPFHWACYDSCRDSNLAEIVQLMLAKGADPLVVTKFQETVLHVMLENFLEPNLSVVQMVIDAGVDVNALDIDGCSPLCCSVTNGHEGAFELLLANGADPHIRTPDGTILHGAVAYEQEKLVKRAVELGVDLSVRDSEAETALMIAMRYGYDNITYILWDAGAA</sequence>
<dbReference type="Pfam" id="PF12796">
    <property type="entry name" value="Ank_2"/>
    <property type="match status" value="2"/>
</dbReference>
<dbReference type="PRINTS" id="PR01415">
    <property type="entry name" value="ANKYRIN"/>
</dbReference>
<keyword evidence="5" id="KW-1185">Reference proteome</keyword>